<dbReference type="RefSeq" id="WP_170841595.1">
    <property type="nucleotide sequence ID" value="NZ_FOSP01000009.1"/>
</dbReference>
<keyword evidence="1" id="KW-0812">Transmembrane</keyword>
<dbReference type="AlphaFoldDB" id="A0A1I4AI37"/>
<dbReference type="Proteomes" id="UP000199533">
    <property type="component" value="Unassembled WGS sequence"/>
</dbReference>
<evidence type="ECO:0008006" key="4">
    <source>
        <dbReference type="Google" id="ProtNLM"/>
    </source>
</evidence>
<evidence type="ECO:0000313" key="2">
    <source>
        <dbReference type="EMBL" id="SFK55436.1"/>
    </source>
</evidence>
<dbReference type="EMBL" id="FOSP01000009">
    <property type="protein sequence ID" value="SFK55436.1"/>
    <property type="molecule type" value="Genomic_DNA"/>
</dbReference>
<feature type="transmembrane region" description="Helical" evidence="1">
    <location>
        <begin position="68"/>
        <end position="87"/>
    </location>
</feature>
<gene>
    <name evidence="2" type="ORF">SAMN05216302_100921</name>
</gene>
<organism evidence="2 3">
    <name type="scientific">Nitrosomonas aestuarii</name>
    <dbReference type="NCBI Taxonomy" id="52441"/>
    <lineage>
        <taxon>Bacteria</taxon>
        <taxon>Pseudomonadati</taxon>
        <taxon>Pseudomonadota</taxon>
        <taxon>Betaproteobacteria</taxon>
        <taxon>Nitrosomonadales</taxon>
        <taxon>Nitrosomonadaceae</taxon>
        <taxon>Nitrosomonas</taxon>
    </lineage>
</organism>
<keyword evidence="3" id="KW-1185">Reference proteome</keyword>
<proteinExistence type="predicted"/>
<evidence type="ECO:0000256" key="1">
    <source>
        <dbReference type="SAM" id="Phobius"/>
    </source>
</evidence>
<accession>A0A1I4AI37</accession>
<keyword evidence="1" id="KW-0472">Membrane</keyword>
<sequence length="118" mass="13549">MNHDDQIGKTIVRLLNQDLKNINQNTATKLQTARSAALEKLESSKNFIHTGKNIAAHEGISWHKNTSLLLFSLILLFLMWLSFSWQVNHDNSETTTTETRLVDDDLTDDTFLDDEFDE</sequence>
<keyword evidence="1" id="KW-1133">Transmembrane helix</keyword>
<evidence type="ECO:0000313" key="3">
    <source>
        <dbReference type="Proteomes" id="UP000199533"/>
    </source>
</evidence>
<name>A0A1I4AI37_9PROT</name>
<dbReference type="Pfam" id="PF12279">
    <property type="entry name" value="DUF3619"/>
    <property type="match status" value="1"/>
</dbReference>
<dbReference type="InterPro" id="IPR022064">
    <property type="entry name" value="DUF3619"/>
</dbReference>
<dbReference type="STRING" id="52441.SAMN05216302_100921"/>
<reference evidence="2" key="1">
    <citation type="submission" date="2016-10" db="EMBL/GenBank/DDBJ databases">
        <authorList>
            <person name="de Groot N.N."/>
        </authorList>
    </citation>
    <scope>NUCLEOTIDE SEQUENCE [LARGE SCALE GENOMIC DNA]</scope>
    <source>
        <strain evidence="2">Nm69</strain>
    </source>
</reference>
<protein>
    <recommendedName>
        <fullName evidence="4">DUF3619 family protein</fullName>
    </recommendedName>
</protein>